<dbReference type="SUPFAM" id="SSF49265">
    <property type="entry name" value="Fibronectin type III"/>
    <property type="match status" value="2"/>
</dbReference>
<feature type="compositionally biased region" description="Acidic residues" evidence="1">
    <location>
        <begin position="506"/>
        <end position="518"/>
    </location>
</feature>
<feature type="compositionally biased region" description="Acidic residues" evidence="1">
    <location>
        <begin position="306"/>
        <end position="319"/>
    </location>
</feature>
<feature type="transmembrane region" description="Helical" evidence="2">
    <location>
        <begin position="225"/>
        <end position="248"/>
    </location>
</feature>
<keyword evidence="2" id="KW-0812">Transmembrane</keyword>
<keyword evidence="2" id="KW-0472">Membrane</keyword>
<evidence type="ECO:0000313" key="6">
    <source>
        <dbReference type="Proteomes" id="UP001046870"/>
    </source>
</evidence>
<keyword evidence="2" id="KW-1133">Transmembrane helix</keyword>
<dbReference type="SMART" id="SM00060">
    <property type="entry name" value="FN3"/>
    <property type="match status" value="2"/>
</dbReference>
<evidence type="ECO:0000256" key="2">
    <source>
        <dbReference type="SAM" id="Phobius"/>
    </source>
</evidence>
<evidence type="ECO:0000256" key="3">
    <source>
        <dbReference type="SAM" id="SignalP"/>
    </source>
</evidence>
<dbReference type="InterPro" id="IPR015373">
    <property type="entry name" value="Interferon/interleukin_rcp_dom"/>
</dbReference>
<dbReference type="PROSITE" id="PS50853">
    <property type="entry name" value="FN3"/>
    <property type="match status" value="1"/>
</dbReference>
<feature type="region of interest" description="Disordered" evidence="1">
    <location>
        <begin position="289"/>
        <end position="525"/>
    </location>
</feature>
<evidence type="ECO:0000313" key="5">
    <source>
        <dbReference type="EMBL" id="KAG7463678.1"/>
    </source>
</evidence>
<proteinExistence type="predicted"/>
<dbReference type="Proteomes" id="UP001046870">
    <property type="component" value="Chromosome 15"/>
</dbReference>
<dbReference type="Pfam" id="PF01108">
    <property type="entry name" value="Tissue_fac"/>
    <property type="match status" value="1"/>
</dbReference>
<dbReference type="InterPro" id="IPR013783">
    <property type="entry name" value="Ig-like_fold"/>
</dbReference>
<feature type="domain" description="Fibronectin type-III" evidence="4">
    <location>
        <begin position="21"/>
        <end position="119"/>
    </location>
</feature>
<reference evidence="5" key="1">
    <citation type="submission" date="2021-01" db="EMBL/GenBank/DDBJ databases">
        <authorList>
            <person name="Zahm M."/>
            <person name="Roques C."/>
            <person name="Cabau C."/>
            <person name="Klopp C."/>
            <person name="Donnadieu C."/>
            <person name="Jouanno E."/>
            <person name="Lampietro C."/>
            <person name="Louis A."/>
            <person name="Herpin A."/>
            <person name="Echchiki A."/>
            <person name="Berthelot C."/>
            <person name="Parey E."/>
            <person name="Roest-Crollius H."/>
            <person name="Braasch I."/>
            <person name="Postlethwait J."/>
            <person name="Bobe J."/>
            <person name="Montfort J."/>
            <person name="Bouchez O."/>
            <person name="Begum T."/>
            <person name="Mejri S."/>
            <person name="Adams A."/>
            <person name="Chen W.-J."/>
            <person name="Guiguen Y."/>
        </authorList>
    </citation>
    <scope>NUCLEOTIDE SEQUENCE</scope>
    <source>
        <strain evidence="5">YG-15Mar2019-1</strain>
        <tissue evidence="5">Brain</tissue>
    </source>
</reference>
<feature type="compositionally biased region" description="Polar residues" evidence="1">
    <location>
        <begin position="485"/>
        <end position="504"/>
    </location>
</feature>
<feature type="compositionally biased region" description="Polar residues" evidence="1">
    <location>
        <begin position="350"/>
        <end position="366"/>
    </location>
</feature>
<evidence type="ECO:0000256" key="1">
    <source>
        <dbReference type="SAM" id="MobiDB-lite"/>
    </source>
</evidence>
<sequence>MTHILRAIYFTQLCCHALGTLPAPVNVTIESRNFDHNLRWDPGPGTPEGTTYRVIYSGCRKNKEINVPDSSVDKVKQTLRNCTSYAEDTYTISVKAVNGGVESPWSNYTFTPYTDTVLGPPEVSVTGCGGCLNLTITLPRGNARSSITEIYMDFNFHIFWKRAGNTKVWNTSTSKSSYVLQHLAAGVEYCVRVQPQLNVNKHTLSSNWTCAFSSPVKQSRSETSALLILACLSAPLIVGGLVLMGLFYTGFLCKLKTHLPTVLTSLVGTHYLLADRNSPLLISVISEVGGRGRGKPERPQPVRDGSDEEEDEEEEEEGGNDGYENHAAGLSGGTRSGGTRSSGTSHDASDSTVSLTTASAADSSGISDRMAPQEPPSLGDRFQGEREEPGPQEQGGEADLEHSEDVNLLSVILGALQEDEDEEEGGGEDEGGVAESTGELQRKDGSDECLLLLSPGGREGPLVGQSDSPGLGHTASPLLTHSDCRQTPSHYLQTRPGSAQTHTDSTLEEEDEEEEDQDCSGYMRR</sequence>
<dbReference type="InterPro" id="IPR003961">
    <property type="entry name" value="FN3_dom"/>
</dbReference>
<feature type="compositionally biased region" description="Basic and acidic residues" evidence="1">
    <location>
        <begin position="294"/>
        <end position="305"/>
    </location>
</feature>
<keyword evidence="6" id="KW-1185">Reference proteome</keyword>
<dbReference type="GO" id="GO:0004896">
    <property type="term" value="F:cytokine receptor activity"/>
    <property type="evidence" value="ECO:0007669"/>
    <property type="project" value="TreeGrafter"/>
</dbReference>
<feature type="signal peptide" evidence="3">
    <location>
        <begin position="1"/>
        <end position="19"/>
    </location>
</feature>
<dbReference type="AlphaFoldDB" id="A0A9D3PP36"/>
<feature type="compositionally biased region" description="Acidic residues" evidence="1">
    <location>
        <begin position="417"/>
        <end position="432"/>
    </location>
</feature>
<dbReference type="Pfam" id="PF09294">
    <property type="entry name" value="Interfer-bind"/>
    <property type="match status" value="1"/>
</dbReference>
<protein>
    <recommendedName>
        <fullName evidence="4">Fibronectin type-III domain-containing protein</fullName>
    </recommendedName>
</protein>
<dbReference type="EMBL" id="JAFDVH010000015">
    <property type="protein sequence ID" value="KAG7463678.1"/>
    <property type="molecule type" value="Genomic_DNA"/>
</dbReference>
<dbReference type="GO" id="GO:0005886">
    <property type="term" value="C:plasma membrane"/>
    <property type="evidence" value="ECO:0007669"/>
    <property type="project" value="TreeGrafter"/>
</dbReference>
<dbReference type="InterPro" id="IPR050650">
    <property type="entry name" value="Type-II_Cytokine-TF_Rcpt"/>
</dbReference>
<keyword evidence="3" id="KW-0732">Signal</keyword>
<dbReference type="CDD" id="cd00063">
    <property type="entry name" value="FN3"/>
    <property type="match status" value="1"/>
</dbReference>
<dbReference type="PANTHER" id="PTHR20859">
    <property type="entry name" value="INTERFERON/INTERLEUKIN RECEPTOR"/>
    <property type="match status" value="1"/>
</dbReference>
<dbReference type="Gene3D" id="2.60.40.10">
    <property type="entry name" value="Immunoglobulins"/>
    <property type="match status" value="1"/>
</dbReference>
<feature type="chain" id="PRO_5039567742" description="Fibronectin type-III domain-containing protein" evidence="3">
    <location>
        <begin position="20"/>
        <end position="525"/>
    </location>
</feature>
<dbReference type="InterPro" id="IPR036116">
    <property type="entry name" value="FN3_sf"/>
</dbReference>
<dbReference type="OrthoDB" id="8947665at2759"/>
<accession>A0A9D3PP36</accession>
<name>A0A9D3PP36_MEGAT</name>
<comment type="caution">
    <text evidence="5">The sequence shown here is derived from an EMBL/GenBank/DDBJ whole genome shotgun (WGS) entry which is preliminary data.</text>
</comment>
<organism evidence="5 6">
    <name type="scientific">Megalops atlanticus</name>
    <name type="common">Tarpon</name>
    <name type="synonym">Clupea gigantea</name>
    <dbReference type="NCBI Taxonomy" id="7932"/>
    <lineage>
        <taxon>Eukaryota</taxon>
        <taxon>Metazoa</taxon>
        <taxon>Chordata</taxon>
        <taxon>Craniata</taxon>
        <taxon>Vertebrata</taxon>
        <taxon>Euteleostomi</taxon>
        <taxon>Actinopterygii</taxon>
        <taxon>Neopterygii</taxon>
        <taxon>Teleostei</taxon>
        <taxon>Elopiformes</taxon>
        <taxon>Megalopidae</taxon>
        <taxon>Megalops</taxon>
    </lineage>
</organism>
<evidence type="ECO:0000259" key="4">
    <source>
        <dbReference type="PROSITE" id="PS50853"/>
    </source>
</evidence>
<gene>
    <name evidence="5" type="ORF">MATL_G00179130</name>
</gene>
<dbReference type="PANTHER" id="PTHR20859:SF53">
    <property type="entry name" value="INTERLEUKIN-22 RECEPTOR SUBUNIT ALPHA-1"/>
    <property type="match status" value="1"/>
</dbReference>